<dbReference type="SUPFAM" id="SSF49899">
    <property type="entry name" value="Concanavalin A-like lectins/glucanases"/>
    <property type="match status" value="3"/>
</dbReference>
<name>A0A0F7L9Z0_9VIRU</name>
<dbReference type="Gene3D" id="2.60.120.200">
    <property type="match status" value="3"/>
</dbReference>
<organism evidence="1">
    <name type="scientific">uncultured marine virus</name>
    <dbReference type="NCBI Taxonomy" id="186617"/>
    <lineage>
        <taxon>Viruses</taxon>
        <taxon>environmental samples</taxon>
    </lineage>
</organism>
<evidence type="ECO:0000313" key="1">
    <source>
        <dbReference type="EMBL" id="AKH48745.1"/>
    </source>
</evidence>
<proteinExistence type="predicted"/>
<dbReference type="InterPro" id="IPR013320">
    <property type="entry name" value="ConA-like_dom_sf"/>
</dbReference>
<sequence>MSISDFFNKKIVTQSSLEETTSSVESPDLIKEINKKNQTFFPNVNFSDPSNFVHFGSAKEYYEGSIKRIYESYPYDGSEAEKMGFDSKSTYLDQWLLDNKYPKSTGYALFSAEGWGSSTSTVGQYAVPTNKEYIYSAGGMHSASLTQHENQDDPIGNHALKDVFDLGVKYETDKNRTINYRMKMDDGVTIQFWLKKDAFTTITDKEVILDLWNGVIDSGSHDYGRLTLEMSGGASLSTTGSVFYLTLRSGSYGIVNRAICAPSYNAASISNGVWQHHTVTVKAASTNLDVKYYNNGLLNLARTFSTTVTLADVPNNINAYIGALQTSSYGDTYDDDIMLGAGKLSASMDDFRFWKKSLDNEYVYNTWYYPIGGGSNTDDYRTNLGVYYKFNEGITGTSSLDSMVLDYSGRIANGLWIKDGGYSGAISRNTGSAFASASVLTEEPGDPIIRSTHSSIQSLLTEMQTSGSDYDRTNSSYIYNSLPAWIREEDEANDNIKYLYQILGSYLDTLYVQISEIPKLKDKNYFSASSEPYPFTERLLNDRGLLTPNSFVDGDIMEYFWDRNQHGVHYEQTIEKTKRLIYNNIYNNIDFILKSKGTEKSFRNLLRCYGIDDELVKLNVYTDNGKHYLTDRYKNSSVKTKVLDLNKASRVNASVTQTSSSMNALTFISGSGAELNEKFSAFSFEAGITFPKKPGFGETGYFSDTSLSSSLFGFHQAVSGANAHYGWNTPDDANLQVYAVKAALDSDRVKFVVTNTDASIYAESSYYEEVYNAERWNFQLSVKPTGYPFNGSATHLANPAYDIELYGVTHNLGDIRNEFLINNVATYAKGVQIMTQPKRVYIGAHINDFTGSAITPSDVLFDSCRVWMDKLENESIRQHNLDPMNYGHDKIYNATTLFNVTISSSVYIPGADSLILHWNFDQNAAANTTGSFFVEDFSSGSISNLYGWASNIIERENKGYGVGFPNSDPNPVRSEFIFARRKELPEISFTDNKIKIIGDKEEFFIEDEDTTDNIFALEKSMYQVMSEEMLRTFATMKEYSNLFSKPVDLYRSEYKRLRKARELFFNRVEANPDLDRYVDYYKWIDSSLSFFIEQLKPASVTFTKGISDVVESHIFERPKYNRKFPTVKTIQATQGVVKTIGELAYNWKFGHAPLQTFATATITFSDVDGGSINYGQTITIISTDGTSKTYTARAANDYANNEFDADGGFDDKASALKGAIEHANGHNGKITVTQGGGGNNVLTLRQAQAGSSGNTVITENATDCTVTNFIGGDSKENNHCLWQRERKERTGASATQRQAIIDTMNAHAQSYNVYLGDNEKNVYLRPTYVTKRFSKPYKLSYELKTTIHGGINYNQQKNRDFVFNVTRPHGAKTNMGIPVNVFAVGVGPTQGINDTRLCYDEEMPNKLHKFGFTMIAGKDSSEDGTQPATASLDYAFRVKGHYGSPFNIVSGTVNVGSNKKVSDNYKSDAIITNIHSDTTYFENDIPMQGPFTETWVGGHQSRHVELNRFDTTKVTEGGSATTNNLDDNYSRPEAWRLIFGEHPDEVAQDGAFGIVGPDYGGPYPDPSRKFAVYYRGLRTKRPYSVGNVSGSDYRLGNYKERYEYFNSVGRLENNTRLKKAPTAGDYEINGIFLPTSISSVLPATTHPVTLVAQEQTSNGNVFGTHLNSRQPDGQDGSLKGGQPQIGFRVKQRSAITNGHLLQLTGGVLNTLVEADTDGSIRNDATTIIETYRKALKFNGTSDIQIATTAFNSVTNQDFSISLWFKNTDSDSSVDSEIQFRDGSQVAHFIRFRDDVTIQFENAATSADVASFNTNTGTVLGNTWIHFIATFEVSSLGSGVPKLFMNGSSVSSTGFSAIGGTTPTIDRLFMFFDREVQVQDLTIWKTPMTGSGAVAELYNGGAWKDPTTHTSASAIANYWKFGEEEYWPSFPFIVGDTLDLSGPTNSNLYISSSYGSNPVDLSILNADREHIEFTIGNGTKTNTEMWNFLTASLNRNFPTFESTYTDETTYAQFLLKTQGPVVIQTPIGATTSGTSYTNLTTVSASSIAKDVVIERESDFLTGSTRNRTVITSRFSAPGGIEVQSYGYLDAYAREYSIHNSLNYRNLSVRGSGSGELGTIRVDSHVGSRDGLRALYQRPMGRAGTDSVYGFVDQTDYVYNASFHKIPRNSRATNRHQISRAIRFHTGIHPAQSRAFARVNNYKTNLPISFSCWVFFSDSSPSGHLFKFHDETQSSAGQASYSQYFASSGIYGFAYGDDGEINLWQWLWAALGVDVDYFRGWNHLVITWDGVIGNMPHLHLNGGAAIAAAETLTQGGNRREMTQLTIGDTDGSSNEQIGMQEVAFWDVKLNQVDAAELYGSGDYFDTSLANSSSNIADYWRFGEDFTGTVSGSVLPEGTRFQPVIGPNALYTFGNTFIINGFHEKGLRVVDTNNNYNYQSAIPASDYNYSWATSSLGDNYSVRSGAQKIFGYWPKDGLNKVNGVLDSAITFPTASEIYGE</sequence>
<reference evidence="1" key="2">
    <citation type="submission" date="2015-03" db="EMBL/GenBank/DDBJ databases">
        <authorList>
            <person name="Chow C.-E.T."/>
            <person name="Winget D.M."/>
            <person name="White R.A.III."/>
            <person name="Hallam S.J."/>
            <person name="Suttle C.A."/>
        </authorList>
    </citation>
    <scope>NUCLEOTIDE SEQUENCE</scope>
    <source>
        <strain evidence="1">Oxic3_2</strain>
    </source>
</reference>
<protein>
    <submittedName>
        <fullName evidence="1">Uncharacterized protein</fullName>
    </submittedName>
</protein>
<accession>A0A0F7L9Z0</accession>
<dbReference type="EMBL" id="KR029608">
    <property type="protein sequence ID" value="AKH48745.1"/>
    <property type="molecule type" value="Genomic_DNA"/>
</dbReference>
<reference evidence="1" key="1">
    <citation type="journal article" date="2015" name="Front. Microbiol.">
        <title>Combining genomic sequencing methods to explore viral diversity and reveal potential virus-host interactions.</title>
        <authorList>
            <person name="Chow C.E."/>
            <person name="Winget D.M."/>
            <person name="White R.A.III."/>
            <person name="Hallam S.J."/>
            <person name="Suttle C.A."/>
        </authorList>
    </citation>
    <scope>NUCLEOTIDE SEQUENCE</scope>
    <source>
        <strain evidence="1">Oxic3_2</strain>
    </source>
</reference>